<dbReference type="Pfam" id="PF08659">
    <property type="entry name" value="KR"/>
    <property type="match status" value="1"/>
</dbReference>
<dbReference type="SUPFAM" id="SSF55048">
    <property type="entry name" value="Probable ACP-binding domain of malonyl-CoA ACP transacylase"/>
    <property type="match status" value="1"/>
</dbReference>
<dbReference type="Gene3D" id="3.30.70.3290">
    <property type="match status" value="1"/>
</dbReference>
<feature type="active site" description="Proton acceptor; for dehydratase activity" evidence="12">
    <location>
        <position position="1167"/>
    </location>
</feature>
<dbReference type="Gene3D" id="3.40.366.10">
    <property type="entry name" value="Malonyl-Coenzyme A Acyl Carrier Protein, domain 2"/>
    <property type="match status" value="1"/>
</dbReference>
<dbReference type="InterPro" id="IPR014031">
    <property type="entry name" value="Ketoacyl_synth_C"/>
</dbReference>
<dbReference type="PROSITE" id="PS52004">
    <property type="entry name" value="KS3_2"/>
    <property type="match status" value="1"/>
</dbReference>
<dbReference type="GO" id="GO:0004312">
    <property type="term" value="F:fatty acid synthase activity"/>
    <property type="evidence" value="ECO:0007669"/>
    <property type="project" value="TreeGrafter"/>
</dbReference>
<dbReference type="InterPro" id="IPR057326">
    <property type="entry name" value="KR_dom"/>
</dbReference>
<evidence type="ECO:0000256" key="6">
    <source>
        <dbReference type="ARBA" id="ARBA00023315"/>
    </source>
</evidence>
<feature type="region of interest" description="Disordered" evidence="13">
    <location>
        <begin position="1"/>
        <end position="78"/>
    </location>
</feature>
<keyword evidence="6" id="KW-0012">Acyltransferase</keyword>
<dbReference type="InterPro" id="IPR032821">
    <property type="entry name" value="PKS_assoc"/>
</dbReference>
<dbReference type="Pfam" id="PF21089">
    <property type="entry name" value="PKS_DH_N"/>
    <property type="match status" value="1"/>
</dbReference>
<dbReference type="InterPro" id="IPR006162">
    <property type="entry name" value="Ppantetheine_attach_site"/>
</dbReference>
<dbReference type="SMART" id="SM01294">
    <property type="entry name" value="PKS_PP_betabranch"/>
    <property type="match status" value="1"/>
</dbReference>
<protein>
    <recommendedName>
        <fullName evidence="11">6-deoxyerythronolide-B synthase</fullName>
        <ecNumber evidence="11">2.3.1.94</ecNumber>
    </recommendedName>
</protein>
<dbReference type="Pfam" id="PF16197">
    <property type="entry name" value="KAsynt_C_assoc"/>
    <property type="match status" value="1"/>
</dbReference>
<dbReference type="SMART" id="SM00826">
    <property type="entry name" value="PKS_DH"/>
    <property type="match status" value="1"/>
</dbReference>
<comment type="pathway">
    <text evidence="9">Antibiotic biosynthesis; erythromycin biosynthesis.</text>
</comment>
<dbReference type="SUPFAM" id="SSF47336">
    <property type="entry name" value="ACP-like"/>
    <property type="match status" value="2"/>
</dbReference>
<dbReference type="SUPFAM" id="SSF53901">
    <property type="entry name" value="Thiolase-like"/>
    <property type="match status" value="1"/>
</dbReference>
<dbReference type="InterPro" id="IPR050091">
    <property type="entry name" value="PKS_NRPS_Biosynth_Enz"/>
</dbReference>
<dbReference type="InterPro" id="IPR020841">
    <property type="entry name" value="PKS_Beta-ketoAc_synthase_dom"/>
</dbReference>
<dbReference type="Gene3D" id="3.40.50.720">
    <property type="entry name" value="NAD(P)-binding Rossmann-like Domain"/>
    <property type="match status" value="1"/>
</dbReference>
<dbReference type="GO" id="GO:0047879">
    <property type="term" value="F:erythronolide synthase activity"/>
    <property type="evidence" value="ECO:0007669"/>
    <property type="project" value="UniProtKB-EC"/>
</dbReference>
<dbReference type="PROSITE" id="PS50075">
    <property type="entry name" value="CARRIER"/>
    <property type="match status" value="2"/>
</dbReference>
<feature type="compositionally biased region" description="Basic residues" evidence="13">
    <location>
        <begin position="44"/>
        <end position="54"/>
    </location>
</feature>
<feature type="compositionally biased region" description="Pro residues" evidence="13">
    <location>
        <begin position="1256"/>
        <end position="1271"/>
    </location>
</feature>
<feature type="region of interest" description="C-terminal hotdog fold" evidence="12">
    <location>
        <begin position="1272"/>
        <end position="1412"/>
    </location>
</feature>
<dbReference type="Pfam" id="PF22953">
    <property type="entry name" value="SpnB_Rossmann"/>
    <property type="match status" value="1"/>
</dbReference>
<dbReference type="FunFam" id="3.40.366.10:FF:000002">
    <property type="entry name" value="Probable polyketide synthase 2"/>
    <property type="match status" value="1"/>
</dbReference>
<comment type="function">
    <text evidence="8">Involved in the biosynthesis of antibiotic erythromycin via the biosynthesis of its aglycone precursor, 6-deoxyerythronolide B (6-dEB).</text>
</comment>
<evidence type="ECO:0000256" key="11">
    <source>
        <dbReference type="ARBA" id="ARBA00066981"/>
    </source>
</evidence>
<evidence type="ECO:0000256" key="1">
    <source>
        <dbReference type="ARBA" id="ARBA00022450"/>
    </source>
</evidence>
<evidence type="ECO:0000256" key="3">
    <source>
        <dbReference type="ARBA" id="ARBA00022679"/>
    </source>
</evidence>
<dbReference type="InterPro" id="IPR009081">
    <property type="entry name" value="PP-bd_ACP"/>
</dbReference>
<feature type="domain" description="Carrier" evidence="14">
    <location>
        <begin position="1890"/>
        <end position="1965"/>
    </location>
</feature>
<dbReference type="SMART" id="SM00822">
    <property type="entry name" value="PKS_KR"/>
    <property type="match status" value="1"/>
</dbReference>
<dbReference type="SMART" id="SM00825">
    <property type="entry name" value="PKS_KS"/>
    <property type="match status" value="1"/>
</dbReference>
<feature type="domain" description="Ketosynthase family 3 (KS3)" evidence="15">
    <location>
        <begin position="225"/>
        <end position="651"/>
    </location>
</feature>
<evidence type="ECO:0000256" key="13">
    <source>
        <dbReference type="SAM" id="MobiDB-lite"/>
    </source>
</evidence>
<dbReference type="GO" id="GO:0004315">
    <property type="term" value="F:3-oxoacyl-[acyl-carrier-protein] synthase activity"/>
    <property type="evidence" value="ECO:0007669"/>
    <property type="project" value="InterPro"/>
</dbReference>
<organism evidence="17 18">
    <name type="scientific">Solihabitans fulvus</name>
    <dbReference type="NCBI Taxonomy" id="1892852"/>
    <lineage>
        <taxon>Bacteria</taxon>
        <taxon>Bacillati</taxon>
        <taxon>Actinomycetota</taxon>
        <taxon>Actinomycetes</taxon>
        <taxon>Pseudonocardiales</taxon>
        <taxon>Pseudonocardiaceae</taxon>
        <taxon>Solihabitans</taxon>
    </lineage>
</organism>
<dbReference type="InterPro" id="IPR036736">
    <property type="entry name" value="ACP-like_sf"/>
</dbReference>
<dbReference type="InterPro" id="IPR049552">
    <property type="entry name" value="PKS_DH_N"/>
</dbReference>
<feature type="region of interest" description="N-terminal hotdog fold" evidence="12">
    <location>
        <begin position="1134"/>
        <end position="1260"/>
    </location>
</feature>
<dbReference type="CDD" id="cd00833">
    <property type="entry name" value="PKS"/>
    <property type="match status" value="1"/>
</dbReference>
<gene>
    <name evidence="17" type="ORF">F0L68_37270</name>
</gene>
<evidence type="ECO:0000256" key="12">
    <source>
        <dbReference type="PROSITE-ProRule" id="PRU01363"/>
    </source>
</evidence>
<evidence type="ECO:0000259" key="14">
    <source>
        <dbReference type="PROSITE" id="PS50075"/>
    </source>
</evidence>
<dbReference type="InterPro" id="IPR013968">
    <property type="entry name" value="PKS_KR"/>
</dbReference>
<dbReference type="PROSITE" id="PS00012">
    <property type="entry name" value="PHOSPHOPANTETHEINE"/>
    <property type="match status" value="1"/>
</dbReference>
<dbReference type="Pfam" id="PF02801">
    <property type="entry name" value="Ketoacyl-synt_C"/>
    <property type="match status" value="1"/>
</dbReference>
<evidence type="ECO:0000313" key="17">
    <source>
        <dbReference type="EMBL" id="KAA2251394.1"/>
    </source>
</evidence>
<reference evidence="17 18" key="1">
    <citation type="submission" date="2019-09" db="EMBL/GenBank/DDBJ databases">
        <title>Goodfellowia gen. nov., a new genus of the Pseudonocardineae related to Actinoalloteichus, containing Goodfellowia coeruleoviolacea gen. nov., comb. nov. gen. nov., comb. nov.</title>
        <authorList>
            <person name="Labeda D."/>
        </authorList>
    </citation>
    <scope>NUCLEOTIDE SEQUENCE [LARGE SCALE GENOMIC DNA]</scope>
    <source>
        <strain evidence="17 18">AN110305</strain>
    </source>
</reference>
<dbReference type="InterPro" id="IPR020807">
    <property type="entry name" value="PKS_DH"/>
</dbReference>
<feature type="active site" description="Proton donor; for dehydratase activity" evidence="12">
    <location>
        <position position="1333"/>
    </location>
</feature>
<comment type="subunit">
    <text evidence="10">Homodimer. Erythronolide synthase is composed of EryAI, EryAII and EryAIII multimodular (2 modules) polypeptides each coding for a functional synthase subunit which participates in 2 of the six FAS-like elongation steps required for formation of the polyketide. Module 1, 2, 3, 4, 5, and 6 participating in biosynthesis steps 1, 2, 3, 4, 5, and 6, respectively.</text>
</comment>
<evidence type="ECO:0000256" key="10">
    <source>
        <dbReference type="ARBA" id="ARBA00063272"/>
    </source>
</evidence>
<evidence type="ECO:0000256" key="7">
    <source>
        <dbReference type="ARBA" id="ARBA00052442"/>
    </source>
</evidence>
<dbReference type="SUPFAM" id="SSF52151">
    <property type="entry name" value="FabD/lysophospholipase-like"/>
    <property type="match status" value="1"/>
</dbReference>
<feature type="domain" description="Carrier" evidence="14">
    <location>
        <begin position="128"/>
        <end position="206"/>
    </location>
</feature>
<dbReference type="PROSITE" id="PS52019">
    <property type="entry name" value="PKS_MFAS_DH"/>
    <property type="match status" value="1"/>
</dbReference>
<evidence type="ECO:0000256" key="4">
    <source>
        <dbReference type="ARBA" id="ARBA00022737"/>
    </source>
</evidence>
<dbReference type="InterPro" id="IPR016035">
    <property type="entry name" value="Acyl_Trfase/lysoPLipase"/>
</dbReference>
<feature type="compositionally biased region" description="Low complexity" evidence="13">
    <location>
        <begin position="26"/>
        <end position="43"/>
    </location>
</feature>
<dbReference type="EC" id="2.3.1.94" evidence="11"/>
<dbReference type="Gene3D" id="1.10.1200.10">
    <property type="entry name" value="ACP-like"/>
    <property type="match status" value="2"/>
</dbReference>
<dbReference type="SUPFAM" id="SSF51735">
    <property type="entry name" value="NAD(P)-binding Rossmann-fold domains"/>
    <property type="match status" value="2"/>
</dbReference>
<evidence type="ECO:0000313" key="18">
    <source>
        <dbReference type="Proteomes" id="UP000323454"/>
    </source>
</evidence>
<feature type="region of interest" description="Disordered" evidence="13">
    <location>
        <begin position="1252"/>
        <end position="1271"/>
    </location>
</feature>
<dbReference type="InterPro" id="IPR055123">
    <property type="entry name" value="SpnB-like_Rossmann"/>
</dbReference>
<dbReference type="Pfam" id="PF00550">
    <property type="entry name" value="PP-binding"/>
    <property type="match status" value="2"/>
</dbReference>
<evidence type="ECO:0000259" key="15">
    <source>
        <dbReference type="PROSITE" id="PS52004"/>
    </source>
</evidence>
<dbReference type="InterPro" id="IPR036291">
    <property type="entry name" value="NAD(P)-bd_dom_sf"/>
</dbReference>
<proteinExistence type="predicted"/>
<dbReference type="FunFam" id="3.40.47.10:FF:000019">
    <property type="entry name" value="Polyketide synthase type I"/>
    <property type="match status" value="1"/>
</dbReference>
<dbReference type="Proteomes" id="UP000323454">
    <property type="component" value="Unassembled WGS sequence"/>
</dbReference>
<comment type="catalytic activity">
    <reaction evidence="7">
        <text>6 (S)-methylmalonyl-CoA + propanoyl-CoA + 6 NADPH + 12 H(+) = 6-deoxyerythronolide B + 6 CO2 + 6 NADP(+) + 7 CoA + H2O</text>
        <dbReference type="Rhea" id="RHEA:23068"/>
        <dbReference type="ChEBI" id="CHEBI:15377"/>
        <dbReference type="ChEBI" id="CHEBI:15378"/>
        <dbReference type="ChEBI" id="CHEBI:16089"/>
        <dbReference type="ChEBI" id="CHEBI:16526"/>
        <dbReference type="ChEBI" id="CHEBI:57287"/>
        <dbReference type="ChEBI" id="CHEBI:57327"/>
        <dbReference type="ChEBI" id="CHEBI:57392"/>
        <dbReference type="ChEBI" id="CHEBI:57783"/>
        <dbReference type="ChEBI" id="CHEBI:58349"/>
        <dbReference type="EC" id="2.3.1.94"/>
    </reaction>
</comment>
<evidence type="ECO:0000256" key="5">
    <source>
        <dbReference type="ARBA" id="ARBA00023268"/>
    </source>
</evidence>
<dbReference type="Gene3D" id="3.10.129.110">
    <property type="entry name" value="Polyketide synthase dehydratase"/>
    <property type="match status" value="1"/>
</dbReference>
<sequence>MRPPRPDHPARRRGRRSRRGRGDGGRAPLRTGRPVRRGTGVVPRRVRLAGHPRRAGAGPRSPAARHTPTRHGTGPSRRAAVRRELGGLTVPGANAATPTGAELERVRALTDRTATVLRRQLTALSDTEQARLLLDLIGDLAAELPGAPRPFAANPTRAFRDLGLHGRTATALRDRLGSAIGIPLPPTVFFDHPTPAALAGHLRALLRTEAPAPTEPSPAPHARDDEEIAIVGMACRAPGGVRSPEDLWRLVIDEVDAISPFPEDRGWGVDELYDPDPASVGKVYTRHGGFLHDAADFDAEFFGISPREAITIDPQHRVLLETSWEALEHAGIDPLSLRGSRTAVFSGVIYSDYGTRLGHTPPSAEGYLVTGSMPSVASGRVSYVFGLEGPAVTLDTACSSSLVTLHLACQSLRQGESTLALAGGVTVMSTPAGYIEFSRQRVLAPDGRCRSFSATAAGSSWSEGAGILVVERLSDAVRNGHRVLALVRGSAVNQDGASNGLTAPNGLSQQRVIRQALANAGLPTSAVDVVEAHGAGTKLGDPVEAQALLATYGQDRAPGTPLWLGSLKSNLGHTQAAAGVLGLIKVVQAMRHGVLPKSLHCTEPSPFVDWSAGYVEVLREARPWPATDRPRRAGISSFGISGTNAHVIVEQPPAGAWATDDHATDDHGSTERPRRRPVLPWVLSARSDAALRDQAARLADLVTAHRELTVEDVGLSLATTRAALDERVVAVGGDRDDLLRALAGIARGDHGTGVFRGSAGTAGRVAFVFPGQGSQWAGMAVELLDTSEVFRASVEACAAALKPFVDWSLIDVLRGEPDAPGLDRVDVVQPTLFAVMVSLAALWRACGVEPSAVIGHSQGEIAAAHVAGALTLDDAAKVVALRSKAILALSGRGGMASIQLPLARVRARLAEWGDRLGVSAVNSARSVVVSGDPQALTELLDSCATAGVRAHRIPVDYASHSAHVEEIRAELLTVLADLHPTTGRLPFYSSVTAEPIDTATLDPEYWIRNLRHTVEFDATIRRLLADGHTAFLELSPHPVLCMGIQDTIDDLGVTGAVAVGSLRRDDGGLDRFVASLAEAHAHGVPVDWGTVFADTGARPVDLPCYAFQRTRYWLESTEGPRRSLAAAGLAEGDHPLLSAALRVAEPEGGMVFTGHLSQRTHPWLADHAVSGVALLPGTAFVDLAIHAGDQVGCAHLDELVLEAPLVLPDTDGVHLQLVLGAADAQGRHQLTLHSRPDTAAPDQPWTRHATATLAPADPPQPAAGTSWPPPDAVPVPLEDCYPTLHAAGLDYGPTFQGLRACWRRGDDLYADVVLPQEDSAEADSFGIHPALLDAALHPLALAGIRSQDEAAIALPFSWTGVTLHTAGASALRVAITRTGKDSAAITATDPAGRPVVSIDTLVVRAVSPAALRRAGATTGGALYRLDWTPTRAATRPSTPDWTIAGRDAARLAGELAALGITHTHKDNAAFVLLPMFEPSAAELPEAAHLATGELLTALQTWLADDRAGDPTLVLLTRCAVPATAADTPDLANSALWGLIRSAQTENPGRFVAIDVDRDDRSLRTLPAALSTGQPQLLIRAGRLLTPKLTVVAAPNTEPTQVDRDGAVLISGGLGAIGGRIARHLAATHGVRHLVLVGRSGVDTTGLVADLADLGAEATIAACDIADPDAVASLVAAIRSRHLLVGVVHAAGVLDDGIVSGLSGDQLTRVLRPKVDGAWHLHAATRDLPGLAFFALFSSLSGTLGTGGQGGYAAANVFLDALATYRSSLGLPAVSLAWGLWSDAAGDGVGLAAAASTGRLGRSGVLGLSTEEGLALFDASLAAAQPTLVPMKLDLPVLRADPNATDTPALLRGLVHHTRTRRVSASDATTNQSAASLAERLAAVPEAERDTLAHTVVREQVAAVLGYATPDAVDPRRAFLDLGFDSLRAVELRNRLTAATGLRLPATLVFDYPNPTVLAGHLRARAMPAEPVPEQPAKPAGVSVTDQLKSSSVAEILDFIDNELDR</sequence>
<dbReference type="InterPro" id="IPR042104">
    <property type="entry name" value="PKS_dehydratase_sf"/>
</dbReference>
<evidence type="ECO:0000256" key="8">
    <source>
        <dbReference type="ARBA" id="ARBA00060158"/>
    </source>
</evidence>
<keyword evidence="2" id="KW-0597">Phosphoprotein</keyword>
<accession>A0A5B2WKF5</accession>
<dbReference type="PANTHER" id="PTHR43775:SF51">
    <property type="entry name" value="INACTIVE PHENOLPHTHIOCEROL SYNTHESIS POLYKETIDE SYNTHASE TYPE I PKS1-RELATED"/>
    <property type="match status" value="1"/>
</dbReference>
<keyword evidence="18" id="KW-1185">Reference proteome</keyword>
<dbReference type="Gene3D" id="3.40.47.10">
    <property type="match status" value="1"/>
</dbReference>
<feature type="compositionally biased region" description="Basic residues" evidence="13">
    <location>
        <begin position="10"/>
        <end position="19"/>
    </location>
</feature>
<evidence type="ECO:0000256" key="2">
    <source>
        <dbReference type="ARBA" id="ARBA00022553"/>
    </source>
</evidence>
<name>A0A5B2WKF5_9PSEU</name>
<dbReference type="InterPro" id="IPR049551">
    <property type="entry name" value="PKS_DH_C"/>
</dbReference>
<evidence type="ECO:0000256" key="9">
    <source>
        <dbReference type="ARBA" id="ARBA00060622"/>
    </source>
</evidence>
<keyword evidence="1" id="KW-0596">Phosphopantetheine</keyword>
<dbReference type="InterPro" id="IPR001227">
    <property type="entry name" value="Ac_transferase_dom_sf"/>
</dbReference>
<dbReference type="Pfam" id="PF00109">
    <property type="entry name" value="ketoacyl-synt"/>
    <property type="match status" value="1"/>
</dbReference>
<dbReference type="FunFam" id="1.10.1200.10:FF:000007">
    <property type="entry name" value="Probable polyketide synthase pks17"/>
    <property type="match status" value="1"/>
</dbReference>
<dbReference type="SMART" id="SM00827">
    <property type="entry name" value="PKS_AT"/>
    <property type="match status" value="1"/>
</dbReference>
<dbReference type="InterPro" id="IPR014043">
    <property type="entry name" value="Acyl_transferase_dom"/>
</dbReference>
<dbReference type="GO" id="GO:0006633">
    <property type="term" value="P:fatty acid biosynthetic process"/>
    <property type="evidence" value="ECO:0007669"/>
    <property type="project" value="InterPro"/>
</dbReference>
<feature type="domain" description="PKS/mFAS DH" evidence="16">
    <location>
        <begin position="1134"/>
        <end position="1412"/>
    </location>
</feature>
<dbReference type="CDD" id="cd08956">
    <property type="entry name" value="KR_3_FAS_SDR_x"/>
    <property type="match status" value="1"/>
</dbReference>
<dbReference type="SMART" id="SM00823">
    <property type="entry name" value="PKS_PP"/>
    <property type="match status" value="2"/>
</dbReference>
<keyword evidence="4" id="KW-0677">Repeat</keyword>
<dbReference type="InterPro" id="IPR020806">
    <property type="entry name" value="PKS_PP-bd"/>
</dbReference>
<dbReference type="Pfam" id="PF00698">
    <property type="entry name" value="Acyl_transf_1"/>
    <property type="match status" value="1"/>
</dbReference>
<feature type="compositionally biased region" description="Low complexity" evidence="13">
    <location>
        <begin position="55"/>
        <end position="65"/>
    </location>
</feature>
<dbReference type="PANTHER" id="PTHR43775">
    <property type="entry name" value="FATTY ACID SYNTHASE"/>
    <property type="match status" value="1"/>
</dbReference>
<keyword evidence="5" id="KW-0511">Multifunctional enzyme</keyword>
<dbReference type="InterPro" id="IPR016039">
    <property type="entry name" value="Thiolase-like"/>
</dbReference>
<dbReference type="Pfam" id="PF14765">
    <property type="entry name" value="PS-DH"/>
    <property type="match status" value="1"/>
</dbReference>
<reference evidence="17 18" key="2">
    <citation type="submission" date="2019-09" db="EMBL/GenBank/DDBJ databases">
        <authorList>
            <person name="Jin C."/>
        </authorList>
    </citation>
    <scope>NUCLEOTIDE SEQUENCE [LARGE SCALE GENOMIC DNA]</scope>
    <source>
        <strain evidence="17 18">AN110305</strain>
    </source>
</reference>
<dbReference type="InterPro" id="IPR016036">
    <property type="entry name" value="Malonyl_transacylase_ACP-bd"/>
</dbReference>
<dbReference type="InterPro" id="IPR049900">
    <property type="entry name" value="PKS_mFAS_DH"/>
</dbReference>
<dbReference type="EMBL" id="VUOB01000080">
    <property type="protein sequence ID" value="KAA2251394.1"/>
    <property type="molecule type" value="Genomic_DNA"/>
</dbReference>
<keyword evidence="3" id="KW-0808">Transferase</keyword>
<dbReference type="PROSITE" id="PS00606">
    <property type="entry name" value="KS3_1"/>
    <property type="match status" value="1"/>
</dbReference>
<evidence type="ECO:0000259" key="16">
    <source>
        <dbReference type="PROSITE" id="PS52019"/>
    </source>
</evidence>
<dbReference type="OrthoDB" id="9778690at2"/>
<dbReference type="InterPro" id="IPR014030">
    <property type="entry name" value="Ketoacyl_synth_N"/>
</dbReference>
<comment type="caution">
    <text evidence="17">The sequence shown here is derived from an EMBL/GenBank/DDBJ whole genome shotgun (WGS) entry which is preliminary data.</text>
</comment>
<dbReference type="InterPro" id="IPR018201">
    <property type="entry name" value="Ketoacyl_synth_AS"/>
</dbReference>
<dbReference type="GO" id="GO:0031177">
    <property type="term" value="F:phosphopantetheine binding"/>
    <property type="evidence" value="ECO:0007669"/>
    <property type="project" value="InterPro"/>
</dbReference>